<keyword evidence="1" id="KW-0472">Membrane</keyword>
<feature type="transmembrane region" description="Helical" evidence="1">
    <location>
        <begin position="26"/>
        <end position="42"/>
    </location>
</feature>
<dbReference type="AlphaFoldDB" id="A0A0E9PMV9"/>
<sequence length="71" mass="8743">MHTHTHIQTHTRTHACISDRQNSHRWTLYFMQPLTFIIIWKYPITPHMLLHLEYNQVFILSLLFFFKQMTS</sequence>
<keyword evidence="1" id="KW-0812">Transmembrane</keyword>
<reference evidence="2" key="1">
    <citation type="submission" date="2014-11" db="EMBL/GenBank/DDBJ databases">
        <authorList>
            <person name="Amaro Gonzalez C."/>
        </authorList>
    </citation>
    <scope>NUCLEOTIDE SEQUENCE</scope>
</reference>
<dbReference type="EMBL" id="GBXM01102611">
    <property type="protein sequence ID" value="JAH05966.1"/>
    <property type="molecule type" value="Transcribed_RNA"/>
</dbReference>
<evidence type="ECO:0000313" key="2">
    <source>
        <dbReference type="EMBL" id="JAH05966.1"/>
    </source>
</evidence>
<protein>
    <submittedName>
        <fullName evidence="2">Uncharacterized protein</fullName>
    </submittedName>
</protein>
<reference evidence="2" key="2">
    <citation type="journal article" date="2015" name="Fish Shellfish Immunol.">
        <title>Early steps in the European eel (Anguilla anguilla)-Vibrio vulnificus interaction in the gills: Role of the RtxA13 toxin.</title>
        <authorList>
            <person name="Callol A."/>
            <person name="Pajuelo D."/>
            <person name="Ebbesson L."/>
            <person name="Teles M."/>
            <person name="MacKenzie S."/>
            <person name="Amaro C."/>
        </authorList>
    </citation>
    <scope>NUCLEOTIDE SEQUENCE</scope>
</reference>
<organism evidence="2">
    <name type="scientific">Anguilla anguilla</name>
    <name type="common">European freshwater eel</name>
    <name type="synonym">Muraena anguilla</name>
    <dbReference type="NCBI Taxonomy" id="7936"/>
    <lineage>
        <taxon>Eukaryota</taxon>
        <taxon>Metazoa</taxon>
        <taxon>Chordata</taxon>
        <taxon>Craniata</taxon>
        <taxon>Vertebrata</taxon>
        <taxon>Euteleostomi</taxon>
        <taxon>Actinopterygii</taxon>
        <taxon>Neopterygii</taxon>
        <taxon>Teleostei</taxon>
        <taxon>Anguilliformes</taxon>
        <taxon>Anguillidae</taxon>
        <taxon>Anguilla</taxon>
    </lineage>
</organism>
<name>A0A0E9PMV9_ANGAN</name>
<keyword evidence="1" id="KW-1133">Transmembrane helix</keyword>
<accession>A0A0E9PMV9</accession>
<proteinExistence type="predicted"/>
<evidence type="ECO:0000256" key="1">
    <source>
        <dbReference type="SAM" id="Phobius"/>
    </source>
</evidence>